<dbReference type="AlphaFoldDB" id="A0A8T0FH11"/>
<dbReference type="EMBL" id="JABXBU010000012">
    <property type="protein sequence ID" value="KAF8789675.1"/>
    <property type="molecule type" value="Genomic_DNA"/>
</dbReference>
<organism evidence="1 2">
    <name type="scientific">Argiope bruennichi</name>
    <name type="common">Wasp spider</name>
    <name type="synonym">Aranea bruennichi</name>
    <dbReference type="NCBI Taxonomy" id="94029"/>
    <lineage>
        <taxon>Eukaryota</taxon>
        <taxon>Metazoa</taxon>
        <taxon>Ecdysozoa</taxon>
        <taxon>Arthropoda</taxon>
        <taxon>Chelicerata</taxon>
        <taxon>Arachnida</taxon>
        <taxon>Araneae</taxon>
        <taxon>Araneomorphae</taxon>
        <taxon>Entelegynae</taxon>
        <taxon>Araneoidea</taxon>
        <taxon>Araneidae</taxon>
        <taxon>Argiope</taxon>
    </lineage>
</organism>
<keyword evidence="2" id="KW-1185">Reference proteome</keyword>
<reference evidence="1" key="2">
    <citation type="submission" date="2020-06" db="EMBL/GenBank/DDBJ databases">
        <authorList>
            <person name="Sheffer M."/>
        </authorList>
    </citation>
    <scope>NUCLEOTIDE SEQUENCE</scope>
</reference>
<name>A0A8T0FH11_ARGBR</name>
<gene>
    <name evidence="1" type="ORF">HNY73_007597</name>
</gene>
<protein>
    <submittedName>
        <fullName evidence="1">Uncharacterized protein</fullName>
    </submittedName>
</protein>
<accession>A0A8T0FH11</accession>
<comment type="caution">
    <text evidence="1">The sequence shown here is derived from an EMBL/GenBank/DDBJ whole genome shotgun (WGS) entry which is preliminary data.</text>
</comment>
<sequence>MEPATSATGHILESIWRFLSYTHPPSLDSPAAQVICHRRNCEILAFLAGQLLFTRSIGVRHLRDFFTFQLPVSPFPGMEACRNSGSYLGHGYPVKNPANELCVNCKQMDERRVS</sequence>
<dbReference type="Proteomes" id="UP000807504">
    <property type="component" value="Unassembled WGS sequence"/>
</dbReference>
<evidence type="ECO:0000313" key="2">
    <source>
        <dbReference type="Proteomes" id="UP000807504"/>
    </source>
</evidence>
<reference evidence="1" key="1">
    <citation type="journal article" date="2020" name="bioRxiv">
        <title>Chromosome-level reference genome of the European wasp spider Argiope bruennichi: a resource for studies on range expansion and evolutionary adaptation.</title>
        <authorList>
            <person name="Sheffer M.M."/>
            <person name="Hoppe A."/>
            <person name="Krehenwinkel H."/>
            <person name="Uhl G."/>
            <person name="Kuss A.W."/>
            <person name="Jensen L."/>
            <person name="Jensen C."/>
            <person name="Gillespie R.G."/>
            <person name="Hoff K.J."/>
            <person name="Prost S."/>
        </authorList>
    </citation>
    <scope>NUCLEOTIDE SEQUENCE</scope>
</reference>
<proteinExistence type="predicted"/>
<evidence type="ECO:0000313" key="1">
    <source>
        <dbReference type="EMBL" id="KAF8789675.1"/>
    </source>
</evidence>